<feature type="compositionally biased region" description="Polar residues" evidence="1">
    <location>
        <begin position="126"/>
        <end position="140"/>
    </location>
</feature>
<feature type="region of interest" description="Disordered" evidence="1">
    <location>
        <begin position="106"/>
        <end position="140"/>
    </location>
</feature>
<protein>
    <submittedName>
        <fullName evidence="2">Uncharacterized protein</fullName>
    </submittedName>
</protein>
<evidence type="ECO:0000313" key="2">
    <source>
        <dbReference type="EMBL" id="QFG73866.1"/>
    </source>
</evidence>
<name>A0A5J6VI50_9VIRU</name>
<organism evidence="2">
    <name type="scientific">Megaviridae environmental sample</name>
    <dbReference type="NCBI Taxonomy" id="1737588"/>
    <lineage>
        <taxon>Viruses</taxon>
        <taxon>Varidnaviria</taxon>
        <taxon>Bamfordvirae</taxon>
        <taxon>Nucleocytoviricota</taxon>
        <taxon>Megaviricetes</taxon>
        <taxon>Imitervirales</taxon>
        <taxon>Mimiviridae</taxon>
        <taxon>environmental samples</taxon>
    </lineage>
</organism>
<feature type="compositionally biased region" description="Basic residues" evidence="1">
    <location>
        <begin position="1"/>
        <end position="15"/>
    </location>
</feature>
<evidence type="ECO:0000256" key="1">
    <source>
        <dbReference type="SAM" id="MobiDB-lite"/>
    </source>
</evidence>
<accession>A0A5J6VI50</accession>
<sequence length="372" mass="44753">MGRKSSKSKGRRKATPKNAKAAREQAIRDKEEQKEMTEQLQKERIEQDRQLYAQYVICRFAKKITMSITLTKMLDTEKENLKQSQVLEKLAPIVVQVEMVNPINGRDTRLQKSNDPTIRINMPRPLNTTDNNRSRWENSSQDRILETSIEMRETSLDKTGTRRANWKGFADYIRRRHRRTQYNNQPDVNFNGEIITLDEATQRMDAEFQQVSRQGKSYIKHSKMIAIYERTLERVNQERARIESIRMQKIWQRKSAISREHDKKVAVIKKHVNSAFEEATDNMARRIFNKEISYWGFFRPFNMPTKHTRRAKKNLDYEWWWFNRDHPNYQGDANKFRETVNLKQWRLEKQSRQEQQYIQDYDDQDIDYDAFD</sequence>
<dbReference type="EMBL" id="MN448273">
    <property type="protein sequence ID" value="QFG73866.1"/>
    <property type="molecule type" value="Genomic_DNA"/>
</dbReference>
<proteinExistence type="predicted"/>
<reference evidence="2" key="1">
    <citation type="journal article" date="2019" name="Philos. Trans. R. Soc. Lond., B, Biol. Sci.">
        <title>Targeted metagenomic recovery of four divergent viruses reveals shared and distinctive characteristics of giant viruses of marine eukaryotes.</title>
        <authorList>
            <person name="Needham D.M."/>
            <person name="Poirier C."/>
            <person name="Hehenberger E."/>
            <person name="Jimenez V."/>
            <person name="Swalwell J.E."/>
            <person name="Santoro A.E."/>
            <person name="Worden A.Z."/>
        </authorList>
    </citation>
    <scope>NUCLEOTIDE SEQUENCE</scope>
    <source>
        <strain evidence="2">OPacV-662</strain>
    </source>
</reference>
<feature type="compositionally biased region" description="Basic and acidic residues" evidence="1">
    <location>
        <begin position="21"/>
        <end position="38"/>
    </location>
</feature>
<feature type="region of interest" description="Disordered" evidence="1">
    <location>
        <begin position="1"/>
        <end position="38"/>
    </location>
</feature>